<reference evidence="2" key="1">
    <citation type="submission" date="2022-08" db="EMBL/GenBank/DDBJ databases">
        <authorList>
            <consortium name="DOE Joint Genome Institute"/>
            <person name="Min B."/>
            <person name="Riley R."/>
            <person name="Sierra-Patev S."/>
            <person name="Naranjo-Ortiz M."/>
            <person name="Looney B."/>
            <person name="Konkel Z."/>
            <person name="Slot J.C."/>
            <person name="Sakamoto Y."/>
            <person name="Steenwyk J.L."/>
            <person name="Rokas A."/>
            <person name="Carro J."/>
            <person name="Camarero S."/>
            <person name="Ferreira P."/>
            <person name="Molpeceres G."/>
            <person name="Ruiz-Duenas F.J."/>
            <person name="Serrano A."/>
            <person name="Henrissat B."/>
            <person name="Drula E."/>
            <person name="Hughes K.W."/>
            <person name="Mata J.L."/>
            <person name="Ishikawa N.K."/>
            <person name="Vargas-Isla R."/>
            <person name="Ushijima S."/>
            <person name="Smith C.A."/>
            <person name="Ahrendt S."/>
            <person name="Andreopoulos W."/>
            <person name="He G."/>
            <person name="Labutti K."/>
            <person name="Lipzen A."/>
            <person name="Ng V."/>
            <person name="Sandor L."/>
            <person name="Barry K."/>
            <person name="Martinez A.T."/>
            <person name="Xiao Y."/>
            <person name="Gibbons J.G."/>
            <person name="Terashima K."/>
            <person name="Hibbett D.S."/>
            <person name="Grigoriev I.V."/>
        </authorList>
    </citation>
    <scope>NUCLEOTIDE SEQUENCE</scope>
    <source>
        <strain evidence="2">TFB10827</strain>
    </source>
</reference>
<organism evidence="2 3">
    <name type="scientific">Lentinula boryana</name>
    <dbReference type="NCBI Taxonomy" id="40481"/>
    <lineage>
        <taxon>Eukaryota</taxon>
        <taxon>Fungi</taxon>
        <taxon>Dikarya</taxon>
        <taxon>Basidiomycota</taxon>
        <taxon>Agaricomycotina</taxon>
        <taxon>Agaricomycetes</taxon>
        <taxon>Agaricomycetidae</taxon>
        <taxon>Agaricales</taxon>
        <taxon>Marasmiineae</taxon>
        <taxon>Omphalotaceae</taxon>
        <taxon>Lentinula</taxon>
    </lineage>
</organism>
<evidence type="ECO:0000256" key="1">
    <source>
        <dbReference type="SAM" id="MobiDB-lite"/>
    </source>
</evidence>
<sequence>MDLDADLYGDLYETDIAGSIADEKTSESPTQTLKTEVPFSEITEKSYATSASSENLTATPTTSVPKISAPAPSVQAAQQIPTYEEPMIYRDTSSGMQGSFQPDYPASEHRSIRPSEMKDDGMSWAIQCLDCQLCSPRSEDKGITVCNYTAKFSTN</sequence>
<evidence type="ECO:0000313" key="3">
    <source>
        <dbReference type="Proteomes" id="UP001163828"/>
    </source>
</evidence>
<comment type="caution">
    <text evidence="2">The sequence shown here is derived from an EMBL/GenBank/DDBJ whole genome shotgun (WGS) entry which is preliminary data.</text>
</comment>
<evidence type="ECO:0000313" key="2">
    <source>
        <dbReference type="EMBL" id="KAJ3994891.1"/>
    </source>
</evidence>
<feature type="region of interest" description="Disordered" evidence="1">
    <location>
        <begin position="92"/>
        <end position="111"/>
    </location>
</feature>
<gene>
    <name evidence="2" type="ORF">F5050DRAFT_397378</name>
</gene>
<dbReference type="EMBL" id="MU790679">
    <property type="protein sequence ID" value="KAJ3994891.1"/>
    <property type="molecule type" value="Genomic_DNA"/>
</dbReference>
<proteinExistence type="predicted"/>
<keyword evidence="3" id="KW-1185">Reference proteome</keyword>
<feature type="region of interest" description="Disordered" evidence="1">
    <location>
        <begin position="46"/>
        <end position="77"/>
    </location>
</feature>
<dbReference type="Proteomes" id="UP001163828">
    <property type="component" value="Unassembled WGS sequence"/>
</dbReference>
<protein>
    <submittedName>
        <fullName evidence="2">Uncharacterized protein</fullName>
    </submittedName>
</protein>
<feature type="compositionally biased region" description="Low complexity" evidence="1">
    <location>
        <begin position="67"/>
        <end position="77"/>
    </location>
</feature>
<name>A0ABQ8Q8P7_9AGAR</name>
<accession>A0ABQ8Q8P7</accession>
<feature type="compositionally biased region" description="Polar residues" evidence="1">
    <location>
        <begin position="46"/>
        <end position="65"/>
    </location>
</feature>